<evidence type="ECO:0000259" key="2">
    <source>
        <dbReference type="Pfam" id="PF00248"/>
    </source>
</evidence>
<evidence type="ECO:0000313" key="3">
    <source>
        <dbReference type="EMBL" id="OAA56562.1"/>
    </source>
</evidence>
<reference evidence="3 4" key="1">
    <citation type="journal article" date="2016" name="Genome Biol. Evol.">
        <title>Divergent and convergent evolution of fungal pathogenicity.</title>
        <authorList>
            <person name="Shang Y."/>
            <person name="Xiao G."/>
            <person name="Zheng P."/>
            <person name="Cen K."/>
            <person name="Zhan S."/>
            <person name="Wang C."/>
        </authorList>
    </citation>
    <scope>NUCLEOTIDE SEQUENCE [LARGE SCALE GENOMIC DNA]</scope>
    <source>
        <strain evidence="3 4">RCEF 264</strain>
    </source>
</reference>
<dbReference type="Proteomes" id="UP000076874">
    <property type="component" value="Unassembled WGS sequence"/>
</dbReference>
<gene>
    <name evidence="3" type="ORF">SPI_07569</name>
</gene>
<dbReference type="CDD" id="cd19077">
    <property type="entry name" value="AKR_AKR8A1-2"/>
    <property type="match status" value="1"/>
</dbReference>
<dbReference type="SUPFAM" id="SSF51430">
    <property type="entry name" value="NAD(P)-linked oxidoreductase"/>
    <property type="match status" value="1"/>
</dbReference>
<dbReference type="InterPro" id="IPR036812">
    <property type="entry name" value="NAD(P)_OxRdtase_dom_sf"/>
</dbReference>
<dbReference type="PANTHER" id="PTHR43625:SF78">
    <property type="entry name" value="PYRIDOXAL REDUCTASE-RELATED"/>
    <property type="match status" value="1"/>
</dbReference>
<dbReference type="GO" id="GO:0016491">
    <property type="term" value="F:oxidoreductase activity"/>
    <property type="evidence" value="ECO:0007669"/>
    <property type="project" value="UniProtKB-KW"/>
</dbReference>
<evidence type="ECO:0000256" key="1">
    <source>
        <dbReference type="ARBA" id="ARBA00023002"/>
    </source>
</evidence>
<dbReference type="OrthoDB" id="37537at2759"/>
<evidence type="ECO:0000313" key="4">
    <source>
        <dbReference type="Proteomes" id="UP000076874"/>
    </source>
</evidence>
<protein>
    <submittedName>
        <fullName evidence="3">Aldo/keto reductase</fullName>
    </submittedName>
</protein>
<keyword evidence="4" id="KW-1185">Reference proteome</keyword>
<dbReference type="PANTHER" id="PTHR43625">
    <property type="entry name" value="AFLATOXIN B1 ALDEHYDE REDUCTASE"/>
    <property type="match status" value="1"/>
</dbReference>
<dbReference type="STRING" id="1081102.A0A167PDT1"/>
<organism evidence="3 4">
    <name type="scientific">Niveomyces insectorum RCEF 264</name>
    <dbReference type="NCBI Taxonomy" id="1081102"/>
    <lineage>
        <taxon>Eukaryota</taxon>
        <taxon>Fungi</taxon>
        <taxon>Dikarya</taxon>
        <taxon>Ascomycota</taxon>
        <taxon>Pezizomycotina</taxon>
        <taxon>Sordariomycetes</taxon>
        <taxon>Hypocreomycetidae</taxon>
        <taxon>Hypocreales</taxon>
        <taxon>Cordycipitaceae</taxon>
        <taxon>Niveomyces</taxon>
    </lineage>
</organism>
<dbReference type="AlphaFoldDB" id="A0A167PDT1"/>
<accession>A0A167PDT1</accession>
<dbReference type="EMBL" id="AZHD01000016">
    <property type="protein sequence ID" value="OAA56562.1"/>
    <property type="molecule type" value="Genomic_DNA"/>
</dbReference>
<proteinExistence type="predicted"/>
<sequence>MPQINGQEVGPIGFGMMGLTWRPEPCPQEQAFETFRAALDAGCNFWNGGEFYGPASYNSLVLIARYLEKYPEDADRFVLSVKGGIDTSGAVPRPDGSPEGVRRSLDNILRQLEGRTHHGGRVDVFECARRDPTVPLAQTLGTLQTEYAATGKLGGIALSEVSAATIHEAVATGVPIAAVEVEVSMWSTDVFTNGVAAACAQYDIPMVAYSPIGRGMLTGQFKSIDDLPKGDFRRTHPRFQPENFPVNLKLVAEVQKLAAAKGCTPAQLAINWVRCLSRRPGMPKTIIPIPGATTAERVRENAKVIDLTDAEMDAIDALLATIEVKGGRYPDGAPMNT</sequence>
<dbReference type="InterPro" id="IPR023210">
    <property type="entry name" value="NADP_OxRdtase_dom"/>
</dbReference>
<dbReference type="Pfam" id="PF00248">
    <property type="entry name" value="Aldo_ket_red"/>
    <property type="match status" value="1"/>
</dbReference>
<dbReference type="Gene3D" id="3.20.20.100">
    <property type="entry name" value="NADP-dependent oxidoreductase domain"/>
    <property type="match status" value="1"/>
</dbReference>
<comment type="caution">
    <text evidence="3">The sequence shown here is derived from an EMBL/GenBank/DDBJ whole genome shotgun (WGS) entry which is preliminary data.</text>
</comment>
<name>A0A167PDT1_9HYPO</name>
<dbReference type="InterPro" id="IPR050791">
    <property type="entry name" value="Aldo-Keto_reductase"/>
</dbReference>
<feature type="domain" description="NADP-dependent oxidoreductase" evidence="2">
    <location>
        <begin position="11"/>
        <end position="319"/>
    </location>
</feature>
<keyword evidence="1" id="KW-0560">Oxidoreductase</keyword>
<dbReference type="GO" id="GO:0005737">
    <property type="term" value="C:cytoplasm"/>
    <property type="evidence" value="ECO:0007669"/>
    <property type="project" value="TreeGrafter"/>
</dbReference>